<feature type="transmembrane region" description="Helical" evidence="1">
    <location>
        <begin position="105"/>
        <end position="126"/>
    </location>
</feature>
<comment type="caution">
    <text evidence="4">The sequence shown here is derived from an EMBL/GenBank/DDBJ whole genome shotgun (WGS) entry which is preliminary data.</text>
</comment>
<feature type="transmembrane region" description="Helical" evidence="1">
    <location>
        <begin position="20"/>
        <end position="38"/>
    </location>
</feature>
<evidence type="ECO:0000313" key="5">
    <source>
        <dbReference type="Proteomes" id="UP000235748"/>
    </source>
</evidence>
<keyword evidence="1" id="KW-0472">Membrane</keyword>
<dbReference type="STRING" id="170573.GCA_001076995_01428"/>
<reference evidence="2" key="2">
    <citation type="journal article" date="2022" name="Int. J. Mol. Sci.">
        <title>Phenotypic and Genotypic Virulence Characterisation of Staphylococcus pettenkoferi Strains Isolated from Human Bloodstream and Diabetic Foot Infections.</title>
        <authorList>
            <person name="Magnan C."/>
            <person name="Ahmad-Mansour N."/>
            <person name="Pouget C."/>
            <person name="Morsli M."/>
            <person name="Huc-Brandt S."/>
            <person name="Pantel A."/>
            <person name="Dunyach-Remy C."/>
            <person name="Sotto A."/>
            <person name="Molle V."/>
            <person name="Lavigne J.-P."/>
        </authorList>
    </citation>
    <scope>NUCLEOTIDE SEQUENCE</scope>
    <source>
        <strain evidence="2">NSP012P</strain>
    </source>
</reference>
<evidence type="ECO:0000313" key="4">
    <source>
        <dbReference type="EMBL" id="PMC19500.1"/>
    </source>
</evidence>
<proteinExistence type="predicted"/>
<dbReference type="RefSeq" id="WP_002471140.1">
    <property type="nucleotide sequence ID" value="NZ_CP022096.2"/>
</dbReference>
<dbReference type="GeneID" id="98297928"/>
<name>A0A1Z3TZH2_9STAP</name>
<organism evidence="4 5">
    <name type="scientific">Staphylococcus pettenkoferi</name>
    <dbReference type="NCBI Taxonomy" id="170573"/>
    <lineage>
        <taxon>Bacteria</taxon>
        <taxon>Bacillati</taxon>
        <taxon>Bacillota</taxon>
        <taxon>Bacilli</taxon>
        <taxon>Bacillales</taxon>
        <taxon>Staphylococcaceae</taxon>
        <taxon>Staphylococcus</taxon>
    </lineage>
</organism>
<dbReference type="KEGG" id="spet:CEP67_03495"/>
<protein>
    <submittedName>
        <fullName evidence="4">DUF3267 domain-containing protein</fullName>
    </submittedName>
</protein>
<reference evidence="3" key="3">
    <citation type="journal article" date="2022" name="Int. J. Mol. Sci.">
        <title>Phenotypic and genotypic virulence characterisation of Staphylococcus pettenkoferi strains isolated from human bloodstream and diabetic foot infections.</title>
        <authorList>
            <person name="Magnan C."/>
        </authorList>
    </citation>
    <scope>NUCLEOTIDE SEQUENCE</scope>
    <source>
        <strain evidence="3">NSP020P</strain>
    </source>
</reference>
<keyword evidence="1" id="KW-1133">Transmembrane helix</keyword>
<dbReference type="Proteomes" id="UP001081438">
    <property type="component" value="Unassembled WGS sequence"/>
</dbReference>
<sequence>MFICTRQIDINARFGLPRLAFLGFVTTIISFLICYEIMHYYSNEPLTDHYFLLFVLGALLLYPLHKVFHLLFLLPYYKSFRIYKINKKKALPFYNVYVNTPVNKYYFALGLILPFIIITALGIILTKHFLSLGHYFMFIVALNMGFSILDFLYLKMILLSNEGNYIEEHQTGINILRKTDGRYHI</sequence>
<dbReference type="EMBL" id="JANSKX010000010">
    <property type="protein sequence ID" value="MCY1594255.1"/>
    <property type="molecule type" value="Genomic_DNA"/>
</dbReference>
<dbReference type="Proteomes" id="UP000235748">
    <property type="component" value="Unassembled WGS sequence"/>
</dbReference>
<dbReference type="InterPro" id="IPR021683">
    <property type="entry name" value="DUF3267"/>
</dbReference>
<dbReference type="EMBL" id="PNGG01000002">
    <property type="protein sequence ID" value="PMC19500.1"/>
    <property type="molecule type" value="Genomic_DNA"/>
</dbReference>
<dbReference type="EMBL" id="JANSLD010000034">
    <property type="protein sequence ID" value="MCY1583861.1"/>
    <property type="molecule type" value="Genomic_DNA"/>
</dbReference>
<evidence type="ECO:0000313" key="2">
    <source>
        <dbReference type="EMBL" id="MCY1583861.1"/>
    </source>
</evidence>
<keyword evidence="1" id="KW-0812">Transmembrane</keyword>
<feature type="transmembrane region" description="Helical" evidence="1">
    <location>
        <begin position="132"/>
        <end position="154"/>
    </location>
</feature>
<dbReference type="AlphaFoldDB" id="A0A1Z3TZH2"/>
<evidence type="ECO:0000313" key="3">
    <source>
        <dbReference type="EMBL" id="MCY1594255.1"/>
    </source>
</evidence>
<reference evidence="4 5" key="1">
    <citation type="submission" date="2017-09" db="EMBL/GenBank/DDBJ databases">
        <title>Bacterial strain isolated from the female urinary microbiota.</title>
        <authorList>
            <person name="Thomas-White K."/>
            <person name="Kumar N."/>
            <person name="Forster S."/>
            <person name="Putonti C."/>
            <person name="Lawley T."/>
            <person name="Wolfe A.J."/>
        </authorList>
    </citation>
    <scope>NUCLEOTIDE SEQUENCE [LARGE SCALE GENOMIC DNA]</scope>
    <source>
        <strain evidence="4 5">UMB0834</strain>
    </source>
</reference>
<reference evidence="2" key="4">
    <citation type="submission" date="2022-08" db="EMBL/GenBank/DDBJ databases">
        <authorList>
            <person name="Magnan C."/>
        </authorList>
    </citation>
    <scope>NUCLEOTIDE SEQUENCE</scope>
    <source>
        <strain evidence="2">NSP012P</strain>
    </source>
</reference>
<dbReference type="Proteomes" id="UP001072952">
    <property type="component" value="Unassembled WGS sequence"/>
</dbReference>
<gene>
    <name evidence="4" type="ORF">CJ235_03805</name>
    <name evidence="3" type="ORF">NW112_03295</name>
    <name evidence="2" type="ORF">NW133_10040</name>
</gene>
<keyword evidence="6" id="KW-1185">Reference proteome</keyword>
<evidence type="ECO:0000256" key="1">
    <source>
        <dbReference type="SAM" id="Phobius"/>
    </source>
</evidence>
<feature type="transmembrane region" description="Helical" evidence="1">
    <location>
        <begin position="50"/>
        <end position="77"/>
    </location>
</feature>
<dbReference type="Pfam" id="PF11667">
    <property type="entry name" value="DUF3267"/>
    <property type="match status" value="1"/>
</dbReference>
<evidence type="ECO:0000313" key="6">
    <source>
        <dbReference type="Proteomes" id="UP001072952"/>
    </source>
</evidence>
<accession>A0A1Z3TZH2</accession>